<name>A0A1D2MB43_ORCCI</name>
<evidence type="ECO:0000256" key="9">
    <source>
        <dbReference type="ARBA" id="ARBA00023136"/>
    </source>
</evidence>
<dbReference type="PANTHER" id="PTHR23033">
    <property type="entry name" value="BETA1,3-GALACTOSYLTRANSFERASE"/>
    <property type="match status" value="1"/>
</dbReference>
<dbReference type="STRING" id="48709.A0A1D2MB43"/>
<evidence type="ECO:0000256" key="7">
    <source>
        <dbReference type="ARBA" id="ARBA00022989"/>
    </source>
</evidence>
<comment type="subcellular location">
    <subcellularLocation>
        <location evidence="1">Golgi apparatus membrane</location>
        <topology evidence="1">Single-pass type II membrane protein</topology>
    </subcellularLocation>
</comment>
<comment type="similarity">
    <text evidence="2">Belongs to the glycosyltransferase 31 family. Beta3-Gal-T subfamily.</text>
</comment>
<keyword evidence="8" id="KW-0333">Golgi apparatus</keyword>
<keyword evidence="6" id="KW-0735">Signal-anchor</keyword>
<dbReference type="PANTHER" id="PTHR23033:SF14">
    <property type="entry name" value="GLYCOPROTEIN-N-ACETYLGALACTOSAMINE 3-BETA-GALACTOSYLTRANSFERASE 1-RELATED"/>
    <property type="match status" value="1"/>
</dbReference>
<accession>A0A1D2MB43</accession>
<evidence type="ECO:0000256" key="5">
    <source>
        <dbReference type="ARBA" id="ARBA00022692"/>
    </source>
</evidence>
<feature type="non-terminal residue" evidence="10">
    <location>
        <position position="1"/>
    </location>
</feature>
<evidence type="ECO:0000256" key="3">
    <source>
        <dbReference type="ARBA" id="ARBA00022676"/>
    </source>
</evidence>
<dbReference type="GO" id="GO:0000139">
    <property type="term" value="C:Golgi membrane"/>
    <property type="evidence" value="ECO:0007669"/>
    <property type="project" value="UniProtKB-SubCell"/>
</dbReference>
<evidence type="ECO:0000313" key="11">
    <source>
        <dbReference type="Proteomes" id="UP000094527"/>
    </source>
</evidence>
<protein>
    <submittedName>
        <fullName evidence="10">Glycoprotein-N-acetylgalactosamine 3-beta-galactosyltransferase 1</fullName>
    </submittedName>
</protein>
<evidence type="ECO:0000256" key="4">
    <source>
        <dbReference type="ARBA" id="ARBA00022679"/>
    </source>
</evidence>
<comment type="caution">
    <text evidence="10">The sequence shown here is derived from an EMBL/GenBank/DDBJ whole genome shotgun (WGS) entry which is preliminary data.</text>
</comment>
<sequence>EYSSRAHISGIPHKNFHNVNAAALFAKLQPLPASATPPIKILCYILLASSKVRTGLLIKQTWGSHCDKLLFFGGYQYPELPVTFINATEGYENLWGKAKAALLYLSGNSYFKEYQYFLKADDDTFVIMENLRHFIKNSTPSLNKPVWFGFKLKHKRMQQGYMSGGAGYVFNYAALTRVGTILRKSSHEAHNENGECHVDGEYGVEDLELGAT</sequence>
<evidence type="ECO:0000313" key="10">
    <source>
        <dbReference type="EMBL" id="ODM90149.1"/>
    </source>
</evidence>
<keyword evidence="7" id="KW-1133">Transmembrane helix</keyword>
<evidence type="ECO:0000256" key="2">
    <source>
        <dbReference type="ARBA" id="ARBA00006462"/>
    </source>
</evidence>
<dbReference type="EMBL" id="LJIJ01002143">
    <property type="protein sequence ID" value="ODM90149.1"/>
    <property type="molecule type" value="Genomic_DNA"/>
</dbReference>
<dbReference type="InterPro" id="IPR002659">
    <property type="entry name" value="Glyco_trans_31"/>
</dbReference>
<dbReference type="GO" id="GO:0016263">
    <property type="term" value="F:glycoprotein-N-acetylgalactosamine 3-beta-galactosyltransferase activity"/>
    <property type="evidence" value="ECO:0007669"/>
    <property type="project" value="TreeGrafter"/>
</dbReference>
<keyword evidence="5" id="KW-0812">Transmembrane</keyword>
<dbReference type="OrthoDB" id="414175at2759"/>
<evidence type="ECO:0000256" key="8">
    <source>
        <dbReference type="ARBA" id="ARBA00023034"/>
    </source>
</evidence>
<keyword evidence="9" id="KW-0472">Membrane</keyword>
<evidence type="ECO:0000256" key="1">
    <source>
        <dbReference type="ARBA" id="ARBA00004323"/>
    </source>
</evidence>
<keyword evidence="11" id="KW-1185">Reference proteome</keyword>
<dbReference type="Gene3D" id="3.90.550.50">
    <property type="match status" value="1"/>
</dbReference>
<keyword evidence="3 10" id="KW-0328">Glycosyltransferase</keyword>
<dbReference type="InterPro" id="IPR026050">
    <property type="entry name" value="C1GALT1/C1GALT1_chp1"/>
</dbReference>
<reference evidence="10 11" key="1">
    <citation type="journal article" date="2016" name="Genome Biol. Evol.">
        <title>Gene Family Evolution Reflects Adaptation to Soil Environmental Stressors in the Genome of the Collembolan Orchesella cincta.</title>
        <authorList>
            <person name="Faddeeva-Vakhrusheva A."/>
            <person name="Derks M.F."/>
            <person name="Anvar S.Y."/>
            <person name="Agamennone V."/>
            <person name="Suring W."/>
            <person name="Smit S."/>
            <person name="van Straalen N.M."/>
            <person name="Roelofs D."/>
        </authorList>
    </citation>
    <scope>NUCLEOTIDE SEQUENCE [LARGE SCALE GENOMIC DNA]</scope>
    <source>
        <tissue evidence="10">Mixed pool</tissue>
    </source>
</reference>
<keyword evidence="4 10" id="KW-0808">Transferase</keyword>
<dbReference type="Pfam" id="PF01762">
    <property type="entry name" value="Galactosyl_T"/>
    <property type="match status" value="1"/>
</dbReference>
<organism evidence="10 11">
    <name type="scientific">Orchesella cincta</name>
    <name type="common">Springtail</name>
    <name type="synonym">Podura cincta</name>
    <dbReference type="NCBI Taxonomy" id="48709"/>
    <lineage>
        <taxon>Eukaryota</taxon>
        <taxon>Metazoa</taxon>
        <taxon>Ecdysozoa</taxon>
        <taxon>Arthropoda</taxon>
        <taxon>Hexapoda</taxon>
        <taxon>Collembola</taxon>
        <taxon>Entomobryomorpha</taxon>
        <taxon>Entomobryoidea</taxon>
        <taxon>Orchesellidae</taxon>
        <taxon>Orchesellinae</taxon>
        <taxon>Orchesella</taxon>
    </lineage>
</organism>
<proteinExistence type="inferred from homology"/>
<evidence type="ECO:0000256" key="6">
    <source>
        <dbReference type="ARBA" id="ARBA00022968"/>
    </source>
</evidence>
<dbReference type="AlphaFoldDB" id="A0A1D2MB43"/>
<gene>
    <name evidence="10" type="ORF">Ocin01_16532</name>
</gene>
<dbReference type="OMA" id="HEAHNEN"/>
<dbReference type="Proteomes" id="UP000094527">
    <property type="component" value="Unassembled WGS sequence"/>
</dbReference>